<sequence length="184" mass="19817">MTQPSNSNDFVQTPQPNRSSNIFIWIMASLGCGCLGFIVLGIIAAIALPSFLNQANKARQAEAKQYVAAILRSQQAFRIEKPTFSNSLQELQVGIRPETVNYSYKIVPQPDKSKSVIITAQAKRSGLKSYTGTVFAIKKGNDVTTVTVICESNLSTSTPPAAPKPPQGENSLIECPSGSQKISI</sequence>
<reference evidence="3" key="2">
    <citation type="submission" date="2020-08" db="EMBL/GenBank/DDBJ databases">
        <authorList>
            <person name="Chen M."/>
            <person name="Teng W."/>
            <person name="Zhao L."/>
            <person name="Hu C."/>
            <person name="Zhou Y."/>
            <person name="Han B."/>
            <person name="Song L."/>
            <person name="Shu W."/>
        </authorList>
    </citation>
    <scope>NUCLEOTIDE SEQUENCE</scope>
    <source>
        <strain evidence="3">FACHB-1375</strain>
    </source>
</reference>
<keyword evidence="4" id="KW-1185">Reference proteome</keyword>
<dbReference type="InterPro" id="IPR045584">
    <property type="entry name" value="Pilin-like"/>
</dbReference>
<gene>
    <name evidence="3" type="ORF">H6G03_11020</name>
</gene>
<dbReference type="Gene3D" id="3.30.700.10">
    <property type="entry name" value="Glycoprotein, Type 4 Pilin"/>
    <property type="match status" value="1"/>
</dbReference>
<keyword evidence="2" id="KW-0472">Membrane</keyword>
<accession>A0A926VD50</accession>
<reference evidence="3" key="1">
    <citation type="journal article" date="2015" name="ISME J.">
        <title>Draft Genome Sequence of Streptomyces incarnatus NRRL8089, which Produces the Nucleoside Antibiotic Sinefungin.</title>
        <authorList>
            <person name="Oshima K."/>
            <person name="Hattori M."/>
            <person name="Shimizu H."/>
            <person name="Fukuda K."/>
            <person name="Nemoto M."/>
            <person name="Inagaki K."/>
            <person name="Tamura T."/>
        </authorList>
    </citation>
    <scope>NUCLEOTIDE SEQUENCE</scope>
    <source>
        <strain evidence="3">FACHB-1375</strain>
    </source>
</reference>
<feature type="transmembrane region" description="Helical" evidence="2">
    <location>
        <begin position="22"/>
        <end position="48"/>
    </location>
</feature>
<dbReference type="RefSeq" id="WP_190464441.1">
    <property type="nucleotide sequence ID" value="NZ_JACJPW010000023.1"/>
</dbReference>
<dbReference type="EMBL" id="JACJPW010000023">
    <property type="protein sequence ID" value="MBD2181633.1"/>
    <property type="molecule type" value="Genomic_DNA"/>
</dbReference>
<evidence type="ECO:0000313" key="3">
    <source>
        <dbReference type="EMBL" id="MBD2181633.1"/>
    </source>
</evidence>
<evidence type="ECO:0000313" key="4">
    <source>
        <dbReference type="Proteomes" id="UP000641646"/>
    </source>
</evidence>
<organism evidence="3 4">
    <name type="scientific">Aerosakkonema funiforme FACHB-1375</name>
    <dbReference type="NCBI Taxonomy" id="2949571"/>
    <lineage>
        <taxon>Bacteria</taxon>
        <taxon>Bacillati</taxon>
        <taxon>Cyanobacteriota</taxon>
        <taxon>Cyanophyceae</taxon>
        <taxon>Oscillatoriophycideae</taxon>
        <taxon>Aerosakkonematales</taxon>
        <taxon>Aerosakkonemataceae</taxon>
        <taxon>Aerosakkonema</taxon>
    </lineage>
</organism>
<dbReference type="Pfam" id="PF16734">
    <property type="entry name" value="Pilin_GH"/>
    <property type="match status" value="1"/>
</dbReference>
<evidence type="ECO:0000256" key="1">
    <source>
        <dbReference type="SAM" id="MobiDB-lite"/>
    </source>
</evidence>
<name>A0A926VD50_9CYAN</name>
<dbReference type="InterPro" id="IPR031975">
    <property type="entry name" value="Pilin_GH"/>
</dbReference>
<protein>
    <submittedName>
        <fullName evidence="3">Type IV pilin-like G/H family protein</fullName>
    </submittedName>
</protein>
<dbReference type="SUPFAM" id="SSF54523">
    <property type="entry name" value="Pili subunits"/>
    <property type="match status" value="1"/>
</dbReference>
<dbReference type="AlphaFoldDB" id="A0A926VD50"/>
<dbReference type="Proteomes" id="UP000641646">
    <property type="component" value="Unassembled WGS sequence"/>
</dbReference>
<comment type="caution">
    <text evidence="3">The sequence shown here is derived from an EMBL/GenBank/DDBJ whole genome shotgun (WGS) entry which is preliminary data.</text>
</comment>
<keyword evidence="2" id="KW-0812">Transmembrane</keyword>
<proteinExistence type="predicted"/>
<feature type="region of interest" description="Disordered" evidence="1">
    <location>
        <begin position="155"/>
        <end position="184"/>
    </location>
</feature>
<keyword evidence="2" id="KW-1133">Transmembrane helix</keyword>
<evidence type="ECO:0000256" key="2">
    <source>
        <dbReference type="SAM" id="Phobius"/>
    </source>
</evidence>